<feature type="domain" description="ABC transporter" evidence="9">
    <location>
        <begin position="11"/>
        <end position="244"/>
    </location>
</feature>
<dbReference type="Gene3D" id="3.40.50.300">
    <property type="entry name" value="P-loop containing nucleotide triphosphate hydrolases"/>
    <property type="match status" value="1"/>
</dbReference>
<evidence type="ECO:0000259" key="9">
    <source>
        <dbReference type="PROSITE" id="PS50893"/>
    </source>
</evidence>
<organism evidence="10 11">
    <name type="scientific">Candidatus Magnetaquiglobus chichijimensis</name>
    <dbReference type="NCBI Taxonomy" id="3141448"/>
    <lineage>
        <taxon>Bacteria</taxon>
        <taxon>Pseudomonadati</taxon>
        <taxon>Pseudomonadota</taxon>
        <taxon>Magnetococcia</taxon>
        <taxon>Magnetococcales</taxon>
        <taxon>Candidatus Magnetaquicoccaceae</taxon>
        <taxon>Candidatus Magnetaquiglobus</taxon>
    </lineage>
</organism>
<name>A0ABQ0C541_9PROT</name>
<keyword evidence="3" id="KW-0410">Iron transport</keyword>
<evidence type="ECO:0000256" key="6">
    <source>
        <dbReference type="ARBA" id="ARBA00023004"/>
    </source>
</evidence>
<evidence type="ECO:0000256" key="4">
    <source>
        <dbReference type="ARBA" id="ARBA00022741"/>
    </source>
</evidence>
<dbReference type="PANTHER" id="PTHR42781">
    <property type="entry name" value="SPERMIDINE/PUTRESCINE IMPORT ATP-BINDING PROTEIN POTA"/>
    <property type="match status" value="1"/>
</dbReference>
<evidence type="ECO:0000256" key="2">
    <source>
        <dbReference type="ARBA" id="ARBA00022475"/>
    </source>
</evidence>
<comment type="caution">
    <text evidence="10">The sequence shown here is derived from an EMBL/GenBank/DDBJ whole genome shotgun (WGS) entry which is preliminary data.</text>
</comment>
<evidence type="ECO:0000256" key="5">
    <source>
        <dbReference type="ARBA" id="ARBA00022840"/>
    </source>
</evidence>
<dbReference type="CDD" id="cd03259">
    <property type="entry name" value="ABC_Carb_Solutes_like"/>
    <property type="match status" value="1"/>
</dbReference>
<dbReference type="GO" id="GO:0005524">
    <property type="term" value="F:ATP binding"/>
    <property type="evidence" value="ECO:0007669"/>
    <property type="project" value="UniProtKB-KW"/>
</dbReference>
<keyword evidence="1" id="KW-0813">Transport</keyword>
<accession>A0ABQ0C541</accession>
<dbReference type="InterPro" id="IPR050093">
    <property type="entry name" value="ABC_SmlMolc_Importer"/>
</dbReference>
<protein>
    <submittedName>
        <fullName evidence="10">Iron(III) transport system ATP-binding protein</fullName>
    </submittedName>
</protein>
<dbReference type="InterPro" id="IPR027417">
    <property type="entry name" value="P-loop_NTPase"/>
</dbReference>
<dbReference type="Pfam" id="PF00005">
    <property type="entry name" value="ABC_tran"/>
    <property type="match status" value="1"/>
</dbReference>
<dbReference type="SUPFAM" id="SSF50331">
    <property type="entry name" value="MOP-like"/>
    <property type="match status" value="1"/>
</dbReference>
<gene>
    <name evidence="10" type="ORF">SIID45300_00312</name>
</gene>
<dbReference type="InterPro" id="IPR003439">
    <property type="entry name" value="ABC_transporter-like_ATP-bd"/>
</dbReference>
<keyword evidence="8" id="KW-0472">Membrane</keyword>
<dbReference type="Proteomes" id="UP001628193">
    <property type="component" value="Unassembled WGS sequence"/>
</dbReference>
<evidence type="ECO:0000256" key="8">
    <source>
        <dbReference type="ARBA" id="ARBA00023136"/>
    </source>
</evidence>
<dbReference type="SUPFAM" id="SSF52540">
    <property type="entry name" value="P-loop containing nucleoside triphosphate hydrolases"/>
    <property type="match status" value="1"/>
</dbReference>
<keyword evidence="6" id="KW-0408">Iron</keyword>
<keyword evidence="4" id="KW-0547">Nucleotide-binding</keyword>
<dbReference type="PANTHER" id="PTHR42781:SF4">
    <property type="entry name" value="SPERMIDINE_PUTRESCINE IMPORT ATP-BINDING PROTEIN POTA"/>
    <property type="match status" value="1"/>
</dbReference>
<sequence>MNNASPIAPLLILEALACGLDPQRPVVRDLNLRVDPGEMVSLLGASGCGKTTLLRAIAGFIPLIAGQILLRGVAIARPGFAMPPERRRVGMVFQDYALFPHLTVAENVAYGLKGESRERIRATTHEMLERVGLASLARRYPHELSGGQQQRTALARALAPKPELILLDEPFSNLDVELRERLGVEVRQILESQGTTGILVTHDQHEAFAWGDKVGVLHEGNLRQWGTPYELYHQPVDAFVAGFIGQGTFLSGVSESAEEIRTAVGMVRGKPHGARIDPGTAVRVLIRPDDVLPDENSPIVARVIRRAFRGASTLYTLELDSGCQLQSLFPSHADHPVGERVPIRVSTDHLVLFPDDRADGSFICYPASL</sequence>
<dbReference type="InterPro" id="IPR013611">
    <property type="entry name" value="Transp-assoc_OB_typ2"/>
</dbReference>
<dbReference type="RefSeq" id="WP_420903814.1">
    <property type="nucleotide sequence ID" value="NZ_BAAFGK010000001.1"/>
</dbReference>
<dbReference type="PROSITE" id="PS50893">
    <property type="entry name" value="ABC_TRANSPORTER_2"/>
    <property type="match status" value="1"/>
</dbReference>
<evidence type="ECO:0000313" key="11">
    <source>
        <dbReference type="Proteomes" id="UP001628193"/>
    </source>
</evidence>
<keyword evidence="2" id="KW-1003">Cell membrane</keyword>
<dbReference type="InterPro" id="IPR015853">
    <property type="entry name" value="ABC_transpr_FbpC"/>
</dbReference>
<evidence type="ECO:0000256" key="7">
    <source>
        <dbReference type="ARBA" id="ARBA00023065"/>
    </source>
</evidence>
<dbReference type="InterPro" id="IPR003593">
    <property type="entry name" value="AAA+_ATPase"/>
</dbReference>
<keyword evidence="5 10" id="KW-0067">ATP-binding</keyword>
<dbReference type="SMART" id="SM00382">
    <property type="entry name" value="AAA"/>
    <property type="match status" value="1"/>
</dbReference>
<dbReference type="Gene3D" id="2.40.50.100">
    <property type="match status" value="1"/>
</dbReference>
<proteinExistence type="predicted"/>
<evidence type="ECO:0000256" key="3">
    <source>
        <dbReference type="ARBA" id="ARBA00022496"/>
    </source>
</evidence>
<dbReference type="EMBL" id="BAAFGK010000001">
    <property type="protein sequence ID" value="GAB0056013.1"/>
    <property type="molecule type" value="Genomic_DNA"/>
</dbReference>
<dbReference type="InterPro" id="IPR008995">
    <property type="entry name" value="Mo/tungstate-bd_C_term_dom"/>
</dbReference>
<keyword evidence="11" id="KW-1185">Reference proteome</keyword>
<reference evidence="10 11" key="1">
    <citation type="submission" date="2024-09" db="EMBL/GenBank/DDBJ databases">
        <title>Draft genome sequence of Candidatus Magnetaquicoccaceae bacterium FCR-1.</title>
        <authorList>
            <person name="Shimoshige H."/>
            <person name="Shimamura S."/>
            <person name="Taoka A."/>
            <person name="Kobayashi H."/>
            <person name="Maekawa T."/>
        </authorList>
    </citation>
    <scope>NUCLEOTIDE SEQUENCE [LARGE SCALE GENOMIC DNA]</scope>
    <source>
        <strain evidence="10 11">FCR-1</strain>
    </source>
</reference>
<keyword evidence="7" id="KW-0406">Ion transport</keyword>
<evidence type="ECO:0000256" key="1">
    <source>
        <dbReference type="ARBA" id="ARBA00022448"/>
    </source>
</evidence>
<evidence type="ECO:0000313" key="10">
    <source>
        <dbReference type="EMBL" id="GAB0056013.1"/>
    </source>
</evidence>
<dbReference type="Pfam" id="PF08402">
    <property type="entry name" value="TOBE_2"/>
    <property type="match status" value="1"/>
</dbReference>